<dbReference type="InterPro" id="IPR032675">
    <property type="entry name" value="LRR_dom_sf"/>
</dbReference>
<evidence type="ECO:0000256" key="1">
    <source>
        <dbReference type="ARBA" id="ARBA00022614"/>
    </source>
</evidence>
<dbReference type="InterPro" id="IPR009030">
    <property type="entry name" value="Growth_fac_rcpt_cys_sf"/>
</dbReference>
<dbReference type="SMART" id="SM01411">
    <property type="entry name" value="Ephrin_rec_like"/>
    <property type="match status" value="7"/>
</dbReference>
<dbReference type="PANTHER" id="PTHR46967">
    <property type="entry name" value="INSULIN-LIKE GROWTH FACTOR BINDING PROTEIN,N-TERMINAL"/>
    <property type="match status" value="1"/>
</dbReference>
<feature type="signal peptide" evidence="3">
    <location>
        <begin position="1"/>
        <end position="20"/>
    </location>
</feature>
<dbReference type="SMART" id="SM00369">
    <property type="entry name" value="LRR_TYP"/>
    <property type="match status" value="3"/>
</dbReference>
<dbReference type="PANTHER" id="PTHR46967:SF1">
    <property type="entry name" value="KERATIN-ASSOCIATED PROTEIN 16-1-LIKE"/>
    <property type="match status" value="1"/>
</dbReference>
<dbReference type="RefSeq" id="XP_008909148.1">
    <property type="nucleotide sequence ID" value="XM_008910900.1"/>
</dbReference>
<feature type="domain" description="Tyrosine-protein kinase ephrin type A/B receptor-like" evidence="4">
    <location>
        <begin position="510"/>
        <end position="554"/>
    </location>
</feature>
<evidence type="ECO:0000259" key="4">
    <source>
        <dbReference type="Pfam" id="PF07699"/>
    </source>
</evidence>
<dbReference type="InterPro" id="IPR001611">
    <property type="entry name" value="Leu-rich_rpt"/>
</dbReference>
<keyword evidence="3" id="KW-0732">Signal</keyword>
<dbReference type="VEuPathDB" id="FungiDB:PPTG_14319"/>
<sequence length="1150" mass="123474">MVACPHSAFLLIFWFPGLWSKVHYQESRVMTWITRTASLTLLFMLSALVRWCLGDEIMDMLSPFINLKELAEQAAKEVADDGAPTEEVDQTYPLASVEMDALMQMYRDCRTKESAAMRSWCTGDDDDLYLRETNESTAFCPHGVTTHPCTGRILYTNRSSKDDDAEFLWPWEGLRCDAFTDPTTVTHIYLPDESLYCELAKIDLSVMVSLEQLDLSGNQLFGEIPAWLGDMTMLRMLSLAENQLTGDIPSSLAGNDAFEQINLSSNNLTASTLQFFDAFHRLQHLDISNNKIKLQLPKNLFASGFLRTINASHNAFNGDLPELPVFQFLESLDMSSNLLTGTIPPQLSLWGREDPHDPDENSSLAIVDVSNNLLTGDLPLIANQSALQRFNIHTNVFSGLVPEFPPSLHELAKPADFDGNRLLCPIPAVLLLPSNLTCVCGDGYTIKSTGATRNSLSLEYTDASDDSDQMIPASAFTELCVACPEGSYSNSSTGQKCRSCPPGSTPDITSNGRAANCRSCLPGTFANESASPACTPCPPGTFAASVGATSCDPCSPGEFTAAQGSTSCSACAVGTHFNSTGATVCASCPAGTFVHAEGEAECLMCPRGSYQDEAGSVECKPCPVGYVAPQLGHVKCSPCSPGSFYDVNIKTCMLCRPGTFTSAAAQTECSECENGTVAEGVGIDTCLSVAAPGWGFQAATAPVQCQPGTFNDGKWRTCQPCSPGSFAADMGSRMCPSCAKGSFASSIGSSYCEMAPPGSFVQSEGAVQAELCDSNHIAADSGSKECTRCQPPSFSFLPGGVECSLARPGEIYDHVKWPRLALDLAGIEQHDLVDTTDGQALPIDVLIQSWTDALTSYSGSSRPLHVLQVTQQSDVTQLTQIIVAVETSSPLPTKLQADNKLEKEFGDAIHQAAEAAESALDDLLDELKGSSDGKERRESDIDLLADLVSSGSFRDALVRQFGRANLFQGALAFSMVNVSMLEPPFNSTRALACSPGTFFSITDNERVCVPCPIGSYSSTSGALKCELCRRRTFSSEKGREKCKPCPLGSDAAPGASSCIECSWFTYECEGFWQDLVVAVCVGAALLRMLYKKIPKLCVGDQAVQQQDESVALMTAVRAHGRTFDGVRYAPMGIVSADAMFGSIADTDNRL</sequence>
<dbReference type="Pfam" id="PF00560">
    <property type="entry name" value="LRR_1"/>
    <property type="match status" value="4"/>
</dbReference>
<dbReference type="Gene3D" id="3.80.10.10">
    <property type="entry name" value="Ribonuclease Inhibitor"/>
    <property type="match status" value="2"/>
</dbReference>
<dbReference type="Proteomes" id="UP000018817">
    <property type="component" value="Unassembled WGS sequence"/>
</dbReference>
<dbReference type="EMBL" id="KI669599">
    <property type="protein sequence ID" value="ETN05626.1"/>
    <property type="molecule type" value="Genomic_DNA"/>
</dbReference>
<proteinExistence type="predicted"/>
<feature type="chain" id="PRO_5004821997" description="Tyrosine-protein kinase ephrin type A/B receptor-like domain-containing protein" evidence="3">
    <location>
        <begin position="21"/>
        <end position="1150"/>
    </location>
</feature>
<dbReference type="OMA" id="DCHRCPA"/>
<evidence type="ECO:0000256" key="3">
    <source>
        <dbReference type="SAM" id="SignalP"/>
    </source>
</evidence>
<accession>W2PY86</accession>
<dbReference type="AlphaFoldDB" id="W2PY86"/>
<keyword evidence="1" id="KW-0433">Leucine-rich repeat</keyword>
<evidence type="ECO:0000256" key="2">
    <source>
        <dbReference type="ARBA" id="ARBA00022737"/>
    </source>
</evidence>
<organism evidence="5 6">
    <name type="scientific">Phytophthora nicotianae (strain INRA-310)</name>
    <name type="common">Phytophthora parasitica</name>
    <dbReference type="NCBI Taxonomy" id="761204"/>
    <lineage>
        <taxon>Eukaryota</taxon>
        <taxon>Sar</taxon>
        <taxon>Stramenopiles</taxon>
        <taxon>Oomycota</taxon>
        <taxon>Peronosporomycetes</taxon>
        <taxon>Peronosporales</taxon>
        <taxon>Peronosporaceae</taxon>
        <taxon>Phytophthora</taxon>
    </lineage>
</organism>
<keyword evidence="2" id="KW-0677">Repeat</keyword>
<dbReference type="InterPro" id="IPR003591">
    <property type="entry name" value="Leu-rich_rpt_typical-subtyp"/>
</dbReference>
<dbReference type="STRING" id="761204.W2PY86"/>
<dbReference type="OrthoDB" id="195103at2759"/>
<protein>
    <recommendedName>
        <fullName evidence="4">Tyrosine-protein kinase ephrin type A/B receptor-like domain-containing protein</fullName>
    </recommendedName>
</protein>
<reference evidence="5 6" key="2">
    <citation type="submission" date="2013-11" db="EMBL/GenBank/DDBJ databases">
        <title>The Genome Sequence of Phytophthora parasitica INRA-310.</title>
        <authorList>
            <consortium name="The Broad Institute Genomics Platform"/>
            <person name="Russ C."/>
            <person name="Tyler B."/>
            <person name="Panabieres F."/>
            <person name="Shan W."/>
            <person name="Tripathy S."/>
            <person name="Grunwald N."/>
            <person name="Machado M."/>
            <person name="Johnson C.S."/>
            <person name="Arredondo F."/>
            <person name="Hong C."/>
            <person name="Coffey M."/>
            <person name="Young S.K."/>
            <person name="Zeng Q."/>
            <person name="Gargeya S."/>
            <person name="Fitzgerald M."/>
            <person name="Abouelleil A."/>
            <person name="Alvarado L."/>
            <person name="Chapman S.B."/>
            <person name="Gainer-Dewar J."/>
            <person name="Goldberg J."/>
            <person name="Griggs A."/>
            <person name="Gujja S."/>
            <person name="Hansen M."/>
            <person name="Howarth C."/>
            <person name="Imamovic A."/>
            <person name="Ireland A."/>
            <person name="Larimer J."/>
            <person name="McCowan C."/>
            <person name="Murphy C."/>
            <person name="Pearson M."/>
            <person name="Poon T.W."/>
            <person name="Priest M."/>
            <person name="Roberts A."/>
            <person name="Saif S."/>
            <person name="Shea T."/>
            <person name="Sykes S."/>
            <person name="Wortman J."/>
            <person name="Nusbaum C."/>
            <person name="Birren B."/>
        </authorList>
    </citation>
    <scope>NUCLEOTIDE SEQUENCE [LARGE SCALE GENOMIC DNA]</scope>
    <source>
        <strain evidence="5 6">INRA-310</strain>
    </source>
</reference>
<feature type="domain" description="Tyrosine-protein kinase ephrin type A/B receptor-like" evidence="4">
    <location>
        <begin position="591"/>
        <end position="635"/>
    </location>
</feature>
<dbReference type="InterPro" id="IPR011641">
    <property type="entry name" value="Tyr-kin_ephrin_A/B_rcpt-like"/>
</dbReference>
<reference evidence="6" key="1">
    <citation type="submission" date="2011-12" db="EMBL/GenBank/DDBJ databases">
        <authorList>
            <consortium name="The Broad Institute Genome Sequencing Platform"/>
            <person name="Russ C."/>
            <person name="Tyler B."/>
            <person name="Panabieres F."/>
            <person name="Shan W."/>
            <person name="Tripathy S."/>
            <person name="Grunwald N."/>
            <person name="Machado M."/>
            <person name="Young S.K."/>
            <person name="Zeng Q."/>
            <person name="Gargeya S."/>
            <person name="Fitzgerald M."/>
            <person name="Haas B."/>
            <person name="Abouelleil A."/>
            <person name="Alvarado L."/>
            <person name="Arachchi H.M."/>
            <person name="Berlin A."/>
            <person name="Chapman S.B."/>
            <person name="Gearin G."/>
            <person name="Goldberg J."/>
            <person name="Griggs A."/>
            <person name="Gujja S."/>
            <person name="Hansen M."/>
            <person name="Heiman D."/>
            <person name="Howarth C."/>
            <person name="Larimer J."/>
            <person name="Lui A."/>
            <person name="MacDonald P.J.P."/>
            <person name="McCowen C."/>
            <person name="Montmayeur A."/>
            <person name="Murphy C."/>
            <person name="Neiman D."/>
            <person name="Pearson M."/>
            <person name="Priest M."/>
            <person name="Roberts A."/>
            <person name="Saif S."/>
            <person name="Shea T."/>
            <person name="Sisk P."/>
            <person name="Stolte C."/>
            <person name="Sykes S."/>
            <person name="Wortman J."/>
            <person name="Nusbaum C."/>
            <person name="Birren B."/>
        </authorList>
    </citation>
    <scope>NUCLEOTIDE SEQUENCE [LARGE SCALE GENOMIC DNA]</scope>
    <source>
        <strain evidence="6">INRA-310</strain>
    </source>
</reference>
<dbReference type="Pfam" id="PF07699">
    <property type="entry name" value="Ephrin_rec_like"/>
    <property type="match status" value="2"/>
</dbReference>
<dbReference type="GeneID" id="20183617"/>
<evidence type="ECO:0000313" key="5">
    <source>
        <dbReference type="EMBL" id="ETN05626.1"/>
    </source>
</evidence>
<dbReference type="Gene3D" id="2.10.50.10">
    <property type="entry name" value="Tumor Necrosis Factor Receptor, subunit A, domain 2"/>
    <property type="match status" value="7"/>
</dbReference>
<dbReference type="SUPFAM" id="SSF52058">
    <property type="entry name" value="L domain-like"/>
    <property type="match status" value="1"/>
</dbReference>
<gene>
    <name evidence="5" type="ORF">PPTG_14319</name>
</gene>
<evidence type="ECO:0000313" key="6">
    <source>
        <dbReference type="Proteomes" id="UP000018817"/>
    </source>
</evidence>
<name>W2PY86_PHYN3</name>
<dbReference type="SUPFAM" id="SSF57184">
    <property type="entry name" value="Growth factor receptor domain"/>
    <property type="match status" value="3"/>
</dbReference>